<comment type="caution">
    <text evidence="3">The sequence shown here is derived from an EMBL/GenBank/DDBJ whole genome shotgun (WGS) entry which is preliminary data.</text>
</comment>
<dbReference type="Gene3D" id="3.40.190.10">
    <property type="entry name" value="Periplasmic binding protein-like II"/>
    <property type="match status" value="2"/>
</dbReference>
<keyword evidence="4" id="KW-1185">Reference proteome</keyword>
<feature type="signal peptide" evidence="2">
    <location>
        <begin position="1"/>
        <end position="18"/>
    </location>
</feature>
<dbReference type="Proteomes" id="UP001299970">
    <property type="component" value="Unassembled WGS sequence"/>
</dbReference>
<dbReference type="RefSeq" id="WP_241035301.1">
    <property type="nucleotide sequence ID" value="NZ_BAAAJF010000018.1"/>
</dbReference>
<protein>
    <submittedName>
        <fullName evidence="3">Extracellular solute-binding protein</fullName>
    </submittedName>
</protein>
<organism evidence="3 4">
    <name type="scientific">Pseudonocardia alaniniphila</name>
    <dbReference type="NCBI Taxonomy" id="75291"/>
    <lineage>
        <taxon>Bacteria</taxon>
        <taxon>Bacillati</taxon>
        <taxon>Actinomycetota</taxon>
        <taxon>Actinomycetes</taxon>
        <taxon>Pseudonocardiales</taxon>
        <taxon>Pseudonocardiaceae</taxon>
        <taxon>Pseudonocardia</taxon>
    </lineage>
</organism>
<feature type="chain" id="PRO_5045407782" evidence="2">
    <location>
        <begin position="19"/>
        <end position="288"/>
    </location>
</feature>
<evidence type="ECO:0000313" key="3">
    <source>
        <dbReference type="EMBL" id="MCH6165278.1"/>
    </source>
</evidence>
<proteinExistence type="inferred from homology"/>
<dbReference type="PROSITE" id="PS51257">
    <property type="entry name" value="PROKAR_LIPOPROTEIN"/>
    <property type="match status" value="1"/>
</dbReference>
<dbReference type="PANTHER" id="PTHR30632">
    <property type="entry name" value="MOLYBDATE-BINDING PERIPLASMIC PROTEIN"/>
    <property type="match status" value="1"/>
</dbReference>
<dbReference type="PANTHER" id="PTHR30632:SF16">
    <property type="entry name" value="MOLYBDATE_TUNGSTATE-BINDING PROTEIN WTPA"/>
    <property type="match status" value="1"/>
</dbReference>
<accession>A0ABS9TA29</accession>
<dbReference type="InterPro" id="IPR050682">
    <property type="entry name" value="ModA/WtpA"/>
</dbReference>
<name>A0ABS9TA29_9PSEU</name>
<evidence type="ECO:0000256" key="2">
    <source>
        <dbReference type="SAM" id="SignalP"/>
    </source>
</evidence>
<dbReference type="CDD" id="cd13540">
    <property type="entry name" value="PBP2_ModA_WtpA"/>
    <property type="match status" value="1"/>
</dbReference>
<gene>
    <name evidence="3" type="ORF">MMF94_06260</name>
</gene>
<dbReference type="Pfam" id="PF13531">
    <property type="entry name" value="SBP_bac_11"/>
    <property type="match status" value="1"/>
</dbReference>
<dbReference type="SUPFAM" id="SSF53850">
    <property type="entry name" value="Periplasmic binding protein-like II"/>
    <property type="match status" value="1"/>
</dbReference>
<comment type="similarity">
    <text evidence="1">Belongs to the bacterial solute-binding protein 1 family. WtpA subfamily.</text>
</comment>
<evidence type="ECO:0000313" key="4">
    <source>
        <dbReference type="Proteomes" id="UP001299970"/>
    </source>
</evidence>
<reference evidence="3 4" key="1">
    <citation type="submission" date="2022-03" db="EMBL/GenBank/DDBJ databases">
        <title>Pseudonocardia alaer sp. nov., a novel actinomycete isolated from reed forest soil.</title>
        <authorList>
            <person name="Wang L."/>
        </authorList>
    </citation>
    <scope>NUCLEOTIDE SEQUENCE [LARGE SCALE GENOMIC DNA]</scope>
    <source>
        <strain evidence="3 4">Y-16303</strain>
    </source>
</reference>
<sequence length="288" mass="29419">MRSWSVVGVLVVAGLALAGCTGSGPNTAAPAANRGPVHVLYAGSLVNVMERAIGPKFAAASGFQYQGEGGGSDALANEIKGKVKQADVFISASPATNSTLEGAANGKEVSWFATFASSPLVIGYNPNGKFAADLKSKPWQQVLAEPGFRLGRTDPTTDPKGKLAVQALDQNGLSKLAADQAEVFPETELVGRLQSGQLDAGFFYSAEATPDKIPTIAVSPQSLAANYTVTVLDNAPDQAGAVAFVNYLLGHDGTSALTANGFRLTSPPKVSGAANAVPAALHPQIPAS</sequence>
<evidence type="ECO:0000256" key="1">
    <source>
        <dbReference type="ARBA" id="ARBA00009438"/>
    </source>
</evidence>
<dbReference type="EMBL" id="JAKXMK010000004">
    <property type="protein sequence ID" value="MCH6165278.1"/>
    <property type="molecule type" value="Genomic_DNA"/>
</dbReference>
<keyword evidence="2" id="KW-0732">Signal</keyword>